<evidence type="ECO:0000313" key="3">
    <source>
        <dbReference type="Proteomes" id="UP000277582"/>
    </source>
</evidence>
<organism evidence="2 3">
    <name type="scientific">Candidatus Methanodesulfokora washburnensis</name>
    <dbReference type="NCBI Taxonomy" id="2478471"/>
    <lineage>
        <taxon>Archaea</taxon>
        <taxon>Thermoproteota</taxon>
        <taxon>Candidatus Korarchaeia</taxon>
        <taxon>Candidatus Korarchaeia incertae sedis</taxon>
        <taxon>Candidatus Methanodesulfokora</taxon>
    </lineage>
</organism>
<evidence type="ECO:0000313" key="2">
    <source>
        <dbReference type="EMBL" id="RSN78089.1"/>
    </source>
</evidence>
<reference evidence="2 3" key="1">
    <citation type="submission" date="2018-10" db="EMBL/GenBank/DDBJ databases">
        <title>Co-occurring genomic capacity for anaerobic methane metabolism and dissimilatory sulfite reduction discovered in the Korarchaeota.</title>
        <authorList>
            <person name="Mckay L.J."/>
            <person name="Dlakic M."/>
            <person name="Fields M.W."/>
            <person name="Delmont T.O."/>
            <person name="Eren A.M."/>
            <person name="Jay Z.J."/>
            <person name="Klingelsmith K.B."/>
            <person name="Rusch D.B."/>
            <person name="Inskeep W.P."/>
        </authorList>
    </citation>
    <scope>NUCLEOTIDE SEQUENCE [LARGE SCALE GENOMIC DNA]</scope>
    <source>
        <strain evidence="2 3">MDKW</strain>
    </source>
</reference>
<feature type="domain" description="Elp3/MiaA/NifB-like radical SAM core" evidence="1">
    <location>
        <begin position="43"/>
        <end position="267"/>
    </location>
</feature>
<dbReference type="InterPro" id="IPR006638">
    <property type="entry name" value="Elp3/MiaA/NifB-like_rSAM"/>
</dbReference>
<accession>A0A3R9X8U2</accession>
<comment type="caution">
    <text evidence="2">The sequence shown here is derived from an EMBL/GenBank/DDBJ whole genome shotgun (WGS) entry which is preliminary data.</text>
</comment>
<dbReference type="EMBL" id="RCOS01000024">
    <property type="protein sequence ID" value="RSN78089.1"/>
    <property type="molecule type" value="Genomic_DNA"/>
</dbReference>
<dbReference type="AlphaFoldDB" id="A0A3R9X8U2"/>
<gene>
    <name evidence="2" type="ORF">D6D85_01515</name>
</gene>
<keyword evidence="3" id="KW-1185">Reference proteome</keyword>
<dbReference type="GO" id="GO:0051536">
    <property type="term" value="F:iron-sulfur cluster binding"/>
    <property type="evidence" value="ECO:0007669"/>
    <property type="project" value="InterPro"/>
</dbReference>
<sequence length="384" mass="44681">MKFLSMIMRELRKGAFNPPQTNPWPPAIYYLPRNYGGEPYDMPLIGLETRGCSWFLSGGCTMCNFGGQGSYVSPYFLIAQASFGLKVCRGRPYLQIAPMGSFFDPNEVPLVARNNILSLVRNSGYVKSFETEARVDHVREEDIKISMEILNDIELAIGVGLESSNSIVRELIVNKGTRQELYLNFFELSKKIGFLSNAHVLLKPAFLTEREAVEDAISSIRWVIDNGGTYAILMTSNLRKFTLNYWLWERGLYKLPMLWSLLEVLRRLDSSYRKRVVLAGFLSNETLLKTAENCSKCTNYIMSKIKMFQYTRDENFLKEAWDHECDCKEEWRRRMEEDKGDLLDRIIFGYKYISEQILGKRWWEENRKWVEKEVEEVINTGRSN</sequence>
<dbReference type="RefSeq" id="WP_153183996.1">
    <property type="nucleotide sequence ID" value="NZ_RCOS01000024.1"/>
</dbReference>
<dbReference type="SMART" id="SM00729">
    <property type="entry name" value="Elp3"/>
    <property type="match status" value="1"/>
</dbReference>
<dbReference type="InterPro" id="IPR058240">
    <property type="entry name" value="rSAM_sf"/>
</dbReference>
<evidence type="ECO:0000259" key="1">
    <source>
        <dbReference type="SMART" id="SM00729"/>
    </source>
</evidence>
<name>A0A3R9X8U2_9CREN</name>
<dbReference type="Proteomes" id="UP000277582">
    <property type="component" value="Unassembled WGS sequence"/>
</dbReference>
<dbReference type="GO" id="GO:0003824">
    <property type="term" value="F:catalytic activity"/>
    <property type="evidence" value="ECO:0007669"/>
    <property type="project" value="InterPro"/>
</dbReference>
<proteinExistence type="predicted"/>
<protein>
    <recommendedName>
        <fullName evidence="1">Elp3/MiaA/NifB-like radical SAM core domain-containing protein</fullName>
    </recommendedName>
</protein>
<dbReference type="SUPFAM" id="SSF102114">
    <property type="entry name" value="Radical SAM enzymes"/>
    <property type="match status" value="1"/>
</dbReference>